<name>A0A7S1VEK1_9EUKA</name>
<accession>A0A7S1VEK1</accession>
<evidence type="ECO:0000313" key="1">
    <source>
        <dbReference type="EMBL" id="CAD9297393.1"/>
    </source>
</evidence>
<dbReference type="EMBL" id="HBGL01008306">
    <property type="protein sequence ID" value="CAD9297393.1"/>
    <property type="molecule type" value="Transcribed_RNA"/>
</dbReference>
<proteinExistence type="predicted"/>
<reference evidence="1" key="1">
    <citation type="submission" date="2021-01" db="EMBL/GenBank/DDBJ databases">
        <authorList>
            <person name="Corre E."/>
            <person name="Pelletier E."/>
            <person name="Niang G."/>
            <person name="Scheremetjew M."/>
            <person name="Finn R."/>
            <person name="Kale V."/>
            <person name="Holt S."/>
            <person name="Cochrane G."/>
            <person name="Meng A."/>
            <person name="Brown T."/>
            <person name="Cohen L."/>
        </authorList>
    </citation>
    <scope>NUCLEOTIDE SEQUENCE</scope>
    <source>
        <strain evidence="1">ATCC 50979</strain>
    </source>
</reference>
<sequence length="372" mass="39316">MNARSLTRSSLAALKACTSLPCSANVLVRTMGELHAPSHGSHRRSMLNGTLLHALSLAPSTPLHHLALFIRTVCLTRLPGEDKGRAKRPGSDSLALPSEGELPLTRFPAAFATFPPILLAQDGMGHVINLSREWVDRETGRAIAPHAEGTHGGGVDDHGLGAFEVLSDLVWMHGRGARAEGSTPPIVTFEGGISATNYAAVLAACVSVGRKRTREELLAASGFHVGEQHTLARAARCGAHALRGAVDAQVVSTMPGADALVAGVLRLALVSLSDWVPYDEDGAAVPDMDRWRTVLHLAHPSVWTMSDEVFVAAAKLYLFLADSNLEGTQWIVDTAAIADTTVPANVALEVVSRLKPAESPSDAKALDLLLGF</sequence>
<organism evidence="1">
    <name type="scientific">Sexangularia sp. CB-2014</name>
    <dbReference type="NCBI Taxonomy" id="1486929"/>
    <lineage>
        <taxon>Eukaryota</taxon>
        <taxon>Amoebozoa</taxon>
        <taxon>Tubulinea</taxon>
        <taxon>Elardia</taxon>
        <taxon>Arcellinida</taxon>
        <taxon>Arcellinida incertae sedis</taxon>
        <taxon>Sexangularia</taxon>
    </lineage>
</organism>
<gene>
    <name evidence="1" type="ORF">SSP0437_LOCUS6406</name>
</gene>
<protein>
    <submittedName>
        <fullName evidence="1">Uncharacterized protein</fullName>
    </submittedName>
</protein>
<dbReference type="AlphaFoldDB" id="A0A7S1VEK1"/>